<accession>A0ABD2NAG2</accession>
<organism evidence="1 2">
    <name type="scientific">Cryptolaemus montrouzieri</name>
    <dbReference type="NCBI Taxonomy" id="559131"/>
    <lineage>
        <taxon>Eukaryota</taxon>
        <taxon>Metazoa</taxon>
        <taxon>Ecdysozoa</taxon>
        <taxon>Arthropoda</taxon>
        <taxon>Hexapoda</taxon>
        <taxon>Insecta</taxon>
        <taxon>Pterygota</taxon>
        <taxon>Neoptera</taxon>
        <taxon>Endopterygota</taxon>
        <taxon>Coleoptera</taxon>
        <taxon>Polyphaga</taxon>
        <taxon>Cucujiformia</taxon>
        <taxon>Coccinelloidea</taxon>
        <taxon>Coccinellidae</taxon>
        <taxon>Scymninae</taxon>
        <taxon>Scymnini</taxon>
        <taxon>Cryptolaemus</taxon>
    </lineage>
</organism>
<evidence type="ECO:0000313" key="1">
    <source>
        <dbReference type="EMBL" id="KAL3275758.1"/>
    </source>
</evidence>
<keyword evidence="2" id="KW-1185">Reference proteome</keyword>
<gene>
    <name evidence="1" type="ORF">HHI36_020503</name>
</gene>
<proteinExistence type="predicted"/>
<protein>
    <submittedName>
        <fullName evidence="1">Uncharacterized protein</fullName>
    </submittedName>
</protein>
<dbReference type="Proteomes" id="UP001516400">
    <property type="component" value="Unassembled WGS sequence"/>
</dbReference>
<sequence length="249" mass="28490">MTEVLRGLPLFHKNLVHEKELYAVQDRYSYFKYNIRNAQLTIVDGNIGDHKLQTLHINSPVESRNETSSRCEMNELDRIAFRDKSHAMQATEWTNPDDLCNEIIRAFTTSQSKKLEKKIDSRSTVLFGLIRAADDSKKLWKSLNDIVSGSSKKDSLTIENVKISDAKQIGQELNHFFTSIGHQVDHSPPPEGYEPPRPHSESDIFYWKPTTPNEVREIIRALKPNKSPVNLSTRLNSKPSAKVVPFFKS</sequence>
<dbReference type="EMBL" id="JABFTP020000083">
    <property type="protein sequence ID" value="KAL3275758.1"/>
    <property type="molecule type" value="Genomic_DNA"/>
</dbReference>
<reference evidence="1 2" key="1">
    <citation type="journal article" date="2021" name="BMC Biol.">
        <title>Horizontally acquired antibacterial genes associated with adaptive radiation of ladybird beetles.</title>
        <authorList>
            <person name="Li H.S."/>
            <person name="Tang X.F."/>
            <person name="Huang Y.H."/>
            <person name="Xu Z.Y."/>
            <person name="Chen M.L."/>
            <person name="Du X.Y."/>
            <person name="Qiu B.Y."/>
            <person name="Chen P.T."/>
            <person name="Zhang W."/>
            <person name="Slipinski A."/>
            <person name="Escalona H.E."/>
            <person name="Waterhouse R.M."/>
            <person name="Zwick A."/>
            <person name="Pang H."/>
        </authorList>
    </citation>
    <scope>NUCLEOTIDE SEQUENCE [LARGE SCALE GENOMIC DNA]</scope>
    <source>
        <strain evidence="1">SYSU2018</strain>
    </source>
</reference>
<dbReference type="AlphaFoldDB" id="A0ABD2NAG2"/>
<comment type="caution">
    <text evidence="1">The sequence shown here is derived from an EMBL/GenBank/DDBJ whole genome shotgun (WGS) entry which is preliminary data.</text>
</comment>
<name>A0ABD2NAG2_9CUCU</name>
<evidence type="ECO:0000313" key="2">
    <source>
        <dbReference type="Proteomes" id="UP001516400"/>
    </source>
</evidence>